<sequence length="62" mass="7178">MSIDRARDDAPREYEPNLEDERVVPLLDDDDEPLPPPTIDPDERVETDIEDGDVSLDDERRD</sequence>
<reference evidence="2 3" key="1">
    <citation type="submission" date="2017-11" db="EMBL/GenBank/DDBJ databases">
        <title>Genomic Encyclopedia of Archaeal and Bacterial Type Strains, Phase II (KMG-II): From Individual Species to Whole Genera.</title>
        <authorList>
            <person name="Goeker M."/>
        </authorList>
    </citation>
    <scope>NUCLEOTIDE SEQUENCE [LARGE SCALE GENOMIC DNA]</scope>
    <source>
        <strain evidence="2 3">DSM 27393</strain>
    </source>
</reference>
<evidence type="ECO:0000313" key="2">
    <source>
        <dbReference type="EMBL" id="PJJ72580.1"/>
    </source>
</evidence>
<accession>A0A2M9CL15</accession>
<feature type="compositionally biased region" description="Basic and acidic residues" evidence="1">
    <location>
        <begin position="1"/>
        <end position="23"/>
    </location>
</feature>
<dbReference type="Proteomes" id="UP000228758">
    <property type="component" value="Unassembled WGS sequence"/>
</dbReference>
<evidence type="ECO:0000313" key="3">
    <source>
        <dbReference type="Proteomes" id="UP000228758"/>
    </source>
</evidence>
<evidence type="ECO:0000256" key="1">
    <source>
        <dbReference type="SAM" id="MobiDB-lite"/>
    </source>
</evidence>
<dbReference type="AlphaFoldDB" id="A0A2M9CL15"/>
<keyword evidence="3" id="KW-1185">Reference proteome</keyword>
<organism evidence="2 3">
    <name type="scientific">Diaminobutyricimonas aerilata</name>
    <dbReference type="NCBI Taxonomy" id="1162967"/>
    <lineage>
        <taxon>Bacteria</taxon>
        <taxon>Bacillati</taxon>
        <taxon>Actinomycetota</taxon>
        <taxon>Actinomycetes</taxon>
        <taxon>Micrococcales</taxon>
        <taxon>Microbacteriaceae</taxon>
        <taxon>Diaminobutyricimonas</taxon>
    </lineage>
</organism>
<protein>
    <submittedName>
        <fullName evidence="2">Uncharacterized protein</fullName>
    </submittedName>
</protein>
<name>A0A2M9CL15_9MICO</name>
<feature type="region of interest" description="Disordered" evidence="1">
    <location>
        <begin position="1"/>
        <end position="62"/>
    </location>
</feature>
<gene>
    <name evidence="2" type="ORF">CLV46_2152</name>
</gene>
<dbReference type="RefSeq" id="WP_100364752.1">
    <property type="nucleotide sequence ID" value="NZ_PGFF01000001.1"/>
</dbReference>
<dbReference type="EMBL" id="PGFF01000001">
    <property type="protein sequence ID" value="PJJ72580.1"/>
    <property type="molecule type" value="Genomic_DNA"/>
</dbReference>
<comment type="caution">
    <text evidence="2">The sequence shown here is derived from an EMBL/GenBank/DDBJ whole genome shotgun (WGS) entry which is preliminary data.</text>
</comment>
<proteinExistence type="predicted"/>